<gene>
    <name evidence="1" type="ORF">ACFOGP_22780</name>
</gene>
<name>A0ABV7H017_9RHOB</name>
<evidence type="ECO:0000313" key="1">
    <source>
        <dbReference type="EMBL" id="MFC3145565.1"/>
    </source>
</evidence>
<evidence type="ECO:0000313" key="2">
    <source>
        <dbReference type="Proteomes" id="UP001595632"/>
    </source>
</evidence>
<dbReference type="PANTHER" id="PTHR43123">
    <property type="entry name" value="POLYSACCHARIDE DEACETYLASE-RELATED"/>
    <property type="match status" value="1"/>
</dbReference>
<dbReference type="PANTHER" id="PTHR43123:SF4">
    <property type="entry name" value="POLYSACCHARIDE DEACETYLASE"/>
    <property type="match status" value="1"/>
</dbReference>
<dbReference type="InterPro" id="IPR011330">
    <property type="entry name" value="Glyco_hydro/deAcase_b/a-brl"/>
</dbReference>
<reference evidence="2" key="1">
    <citation type="journal article" date="2019" name="Int. J. Syst. Evol. Microbiol.">
        <title>The Global Catalogue of Microorganisms (GCM) 10K type strain sequencing project: providing services to taxonomists for standard genome sequencing and annotation.</title>
        <authorList>
            <consortium name="The Broad Institute Genomics Platform"/>
            <consortium name="The Broad Institute Genome Sequencing Center for Infectious Disease"/>
            <person name="Wu L."/>
            <person name="Ma J."/>
        </authorList>
    </citation>
    <scope>NUCLEOTIDE SEQUENCE [LARGE SCALE GENOMIC DNA]</scope>
    <source>
        <strain evidence="2">KCTC 52366</strain>
    </source>
</reference>
<dbReference type="EMBL" id="JBHRTB010000010">
    <property type="protein sequence ID" value="MFC3145565.1"/>
    <property type="molecule type" value="Genomic_DNA"/>
</dbReference>
<keyword evidence="2" id="KW-1185">Reference proteome</keyword>
<organism evidence="1 2">
    <name type="scientific">Psychromarinibacter halotolerans</name>
    <dbReference type="NCBI Taxonomy" id="1775175"/>
    <lineage>
        <taxon>Bacteria</taxon>
        <taxon>Pseudomonadati</taxon>
        <taxon>Pseudomonadota</taxon>
        <taxon>Alphaproteobacteria</taxon>
        <taxon>Rhodobacterales</taxon>
        <taxon>Paracoccaceae</taxon>
        <taxon>Psychromarinibacter</taxon>
    </lineage>
</organism>
<dbReference type="RefSeq" id="WP_275632520.1">
    <property type="nucleotide sequence ID" value="NZ_JARGYD010000003.1"/>
</dbReference>
<comment type="caution">
    <text evidence="1">The sequence shown here is derived from an EMBL/GenBank/DDBJ whole genome shotgun (WGS) entry which is preliminary data.</text>
</comment>
<dbReference type="SUPFAM" id="SSF88713">
    <property type="entry name" value="Glycoside hydrolase/deacetylase"/>
    <property type="match status" value="1"/>
</dbReference>
<dbReference type="Proteomes" id="UP001595632">
    <property type="component" value="Unassembled WGS sequence"/>
</dbReference>
<dbReference type="Gene3D" id="3.20.20.370">
    <property type="entry name" value="Glycoside hydrolase/deacetylase"/>
    <property type="match status" value="1"/>
</dbReference>
<accession>A0ABV7H017</accession>
<proteinExistence type="predicted"/>
<sequence>MSNPRIPFRMRTEAPRLPAFQGKTILVQLVMNLEHWRFDHGMPRGISTSPHGKVSIPDVPNFAWAEYGMRVGLPRMFDAIEKRGLTASCSMNANVVEVYESCAQKVRDLGWEFIGHGMYQQSVNSEPDEFAVIRDSLQKLSDFAGTKIRGWLGPGLSESADTPDYLSQLGIEYLLDWVLDDQPCWINSDPRPLISVPYNLELNDSVLYAMWNLPTGAFLSRLTQTLETFDAEPETSPKVLSLGLHPHLMGVPHRAGEFNAMLDLLTAHPDVVFVQPHQTMDWFAEAVPQDVDEAARRVTA</sequence>
<protein>
    <submittedName>
        <fullName evidence="1">Polysaccharide deacetylase family protein</fullName>
    </submittedName>
</protein>